<evidence type="ECO:0000256" key="4">
    <source>
        <dbReference type="ARBA" id="ARBA00022777"/>
    </source>
</evidence>
<gene>
    <name evidence="7" type="ORF">SAMN05421642_11536</name>
</gene>
<dbReference type="Proteomes" id="UP000198327">
    <property type="component" value="Unassembled WGS sequence"/>
</dbReference>
<dbReference type="PIRSF" id="PIRSF000538">
    <property type="entry name" value="GlpK"/>
    <property type="match status" value="1"/>
</dbReference>
<comment type="similarity">
    <text evidence="1">Belongs to the FGGY kinase family.</text>
</comment>
<dbReference type="InterPro" id="IPR043129">
    <property type="entry name" value="ATPase_NBD"/>
</dbReference>
<dbReference type="EMBL" id="FZOW01000015">
    <property type="protein sequence ID" value="SNT35766.1"/>
    <property type="molecule type" value="Genomic_DNA"/>
</dbReference>
<dbReference type="InterPro" id="IPR000577">
    <property type="entry name" value="Carb_kinase_FGGY"/>
</dbReference>
<dbReference type="GO" id="GO:0042732">
    <property type="term" value="P:D-xylose metabolic process"/>
    <property type="evidence" value="ECO:0007669"/>
    <property type="project" value="UniProtKB-KW"/>
</dbReference>
<evidence type="ECO:0000313" key="8">
    <source>
        <dbReference type="Proteomes" id="UP000198327"/>
    </source>
</evidence>
<evidence type="ECO:0000313" key="7">
    <source>
        <dbReference type="EMBL" id="SNT35766.1"/>
    </source>
</evidence>
<evidence type="ECO:0000259" key="6">
    <source>
        <dbReference type="Pfam" id="PF02782"/>
    </source>
</evidence>
<organism evidence="7 8">
    <name type="scientific">Rhodococcoides kyotonense</name>
    <dbReference type="NCBI Taxonomy" id="398843"/>
    <lineage>
        <taxon>Bacteria</taxon>
        <taxon>Bacillati</taxon>
        <taxon>Actinomycetota</taxon>
        <taxon>Actinomycetes</taxon>
        <taxon>Mycobacteriales</taxon>
        <taxon>Nocardiaceae</taxon>
        <taxon>Rhodococcoides</taxon>
    </lineage>
</organism>
<dbReference type="STRING" id="398843.A3K89_10360"/>
<feature type="domain" description="Carbohydrate kinase FGGY C-terminal" evidence="6">
    <location>
        <begin position="258"/>
        <end position="438"/>
    </location>
</feature>
<keyword evidence="2" id="KW-0859">Xylose metabolism</keyword>
<dbReference type="InterPro" id="IPR018485">
    <property type="entry name" value="FGGY_C"/>
</dbReference>
<evidence type="ECO:0000256" key="2">
    <source>
        <dbReference type="ARBA" id="ARBA00022629"/>
    </source>
</evidence>
<keyword evidence="2" id="KW-0119">Carbohydrate metabolism</keyword>
<dbReference type="Pfam" id="PF02782">
    <property type="entry name" value="FGGY_C"/>
    <property type="match status" value="1"/>
</dbReference>
<dbReference type="SUPFAM" id="SSF53067">
    <property type="entry name" value="Actin-like ATPase domain"/>
    <property type="match status" value="2"/>
</dbReference>
<accession>A0A239LZ23</accession>
<dbReference type="PANTHER" id="PTHR43095">
    <property type="entry name" value="SUGAR KINASE"/>
    <property type="match status" value="1"/>
</dbReference>
<evidence type="ECO:0000256" key="3">
    <source>
        <dbReference type="ARBA" id="ARBA00022679"/>
    </source>
</evidence>
<sequence>MSHCVVIGIDSSTQSCKAEVRDALTGELLGSGFAPHTPAFPPCSEQDPRSWWDALVSAVRTAIGRSGDVQVAAISVAAQCHGLVLLGEDDEPLRPAKLWNDTTGADQLSKLIDTIGGSEWVRRVGTLPTAAFTIAKLAWVADHEPALLDSARRILLPHDYLTYRLSGRAVTDRSDASGTGYFDATTSTWLPEYLDAAAGARDWLPMLPTVLTGAEPAGHLAETAAAELGITGTVLVAAGAGDQHAAYLGLGLGDGDQYIGLGTSGVVATSSRTPVFDESGTVDGVADTTGGYLPLVSTLNAARVGDTAARILGTDHAGVADLALAAGPTIGPILVPFLDGERTPNRPHARGLLSNITSATTREEIARAFLEGPLLSLLSGRDALRSFGVRCEGPLTVVGGGTRSHANLQLLADLADEVVVVPDTDEATARGACVQAAAVAADADVDGMIEIAQRWAPPARMTIHPRDSTRDLPGLRAQWARAADVEALDRRATR</sequence>
<dbReference type="PANTHER" id="PTHR43095:SF5">
    <property type="entry name" value="XYLULOSE KINASE"/>
    <property type="match status" value="1"/>
</dbReference>
<keyword evidence="4 7" id="KW-0418">Kinase</keyword>
<dbReference type="AlphaFoldDB" id="A0A239LZ23"/>
<evidence type="ECO:0000259" key="5">
    <source>
        <dbReference type="Pfam" id="PF00370"/>
    </source>
</evidence>
<dbReference type="InterPro" id="IPR018484">
    <property type="entry name" value="FGGY_N"/>
</dbReference>
<evidence type="ECO:0000256" key="1">
    <source>
        <dbReference type="ARBA" id="ARBA00009156"/>
    </source>
</evidence>
<dbReference type="CDD" id="cd07809">
    <property type="entry name" value="ASKHA_NBD_FGGY_BaXK-like"/>
    <property type="match status" value="1"/>
</dbReference>
<dbReference type="RefSeq" id="WP_089250314.1">
    <property type="nucleotide sequence ID" value="NZ_FZOW01000015.1"/>
</dbReference>
<dbReference type="GO" id="GO:0016301">
    <property type="term" value="F:kinase activity"/>
    <property type="evidence" value="ECO:0007669"/>
    <property type="project" value="UniProtKB-KW"/>
</dbReference>
<feature type="domain" description="Carbohydrate kinase FGGY N-terminal" evidence="5">
    <location>
        <begin position="6"/>
        <end position="249"/>
    </location>
</feature>
<reference evidence="8" key="1">
    <citation type="submission" date="2017-06" db="EMBL/GenBank/DDBJ databases">
        <authorList>
            <person name="Varghese N."/>
            <person name="Submissions S."/>
        </authorList>
    </citation>
    <scope>NUCLEOTIDE SEQUENCE [LARGE SCALE GENOMIC DNA]</scope>
    <source>
        <strain evidence="8">JCM 23211</strain>
    </source>
</reference>
<dbReference type="InterPro" id="IPR050406">
    <property type="entry name" value="FGGY_Carb_Kinase"/>
</dbReference>
<keyword evidence="8" id="KW-1185">Reference proteome</keyword>
<name>A0A239LZ23_9NOCA</name>
<dbReference type="OrthoDB" id="9805576at2"/>
<dbReference type="Gene3D" id="3.30.420.40">
    <property type="match status" value="2"/>
</dbReference>
<protein>
    <submittedName>
        <fullName evidence="7">Xylulokinase</fullName>
    </submittedName>
</protein>
<proteinExistence type="inferred from homology"/>
<dbReference type="Pfam" id="PF00370">
    <property type="entry name" value="FGGY_N"/>
    <property type="match status" value="1"/>
</dbReference>
<keyword evidence="3" id="KW-0808">Transferase</keyword>